<keyword evidence="4 7" id="KW-0413">Isomerase</keyword>
<feature type="binding site" evidence="6">
    <location>
        <position position="229"/>
    </location>
    <ligand>
        <name>Mg(2+)</name>
        <dbReference type="ChEBI" id="CHEBI:18420"/>
    </ligand>
</feature>
<dbReference type="AlphaFoldDB" id="B4D3Y2"/>
<evidence type="ECO:0000256" key="6">
    <source>
        <dbReference type="PIRSR" id="PIRSR634603-3"/>
    </source>
</evidence>
<dbReference type="Pfam" id="PF02746">
    <property type="entry name" value="MR_MLE_N"/>
    <property type="match status" value="1"/>
</dbReference>
<dbReference type="GO" id="GO:0046872">
    <property type="term" value="F:metal ion binding"/>
    <property type="evidence" value="ECO:0007669"/>
    <property type="project" value="UniProtKB-KW"/>
</dbReference>
<dbReference type="STRING" id="497964.CfE428DRAFT_3620"/>
<evidence type="ECO:0000259" key="8">
    <source>
        <dbReference type="SMART" id="SM00922"/>
    </source>
</evidence>
<feature type="binding site" evidence="6">
    <location>
        <position position="208"/>
    </location>
    <ligand>
        <name>Mg(2+)</name>
        <dbReference type="ChEBI" id="CHEBI:18420"/>
    </ligand>
</feature>
<dbReference type="SMART" id="SM00922">
    <property type="entry name" value="MR_MLE"/>
    <property type="match status" value="1"/>
</dbReference>
<dbReference type="InterPro" id="IPR029017">
    <property type="entry name" value="Enolase-like_N"/>
</dbReference>
<evidence type="ECO:0000256" key="1">
    <source>
        <dbReference type="ARBA" id="ARBA00008031"/>
    </source>
</evidence>
<dbReference type="SFLD" id="SFLDG00180">
    <property type="entry name" value="muconate_cycloisomerase"/>
    <property type="match status" value="1"/>
</dbReference>
<keyword evidence="2 6" id="KW-0479">Metal-binding</keyword>
<dbReference type="RefSeq" id="WP_006980945.1">
    <property type="nucleotide sequence ID" value="NZ_ABVL01000010.1"/>
</dbReference>
<feature type="domain" description="Mandelate racemase/muconate lactonizing enzyme C-terminal" evidence="8">
    <location>
        <begin position="139"/>
        <end position="225"/>
    </location>
</feature>
<dbReference type="CDD" id="cd03319">
    <property type="entry name" value="L-Ala-DL-Glu_epimerase"/>
    <property type="match status" value="1"/>
</dbReference>
<feature type="active site" description="Proton acceptor; specific for (R)-substrate epimerization" evidence="5">
    <location>
        <position position="158"/>
    </location>
</feature>
<dbReference type="InParanoid" id="B4D3Y2"/>
<comment type="caution">
    <text evidence="9">The sequence shown here is derived from an EMBL/GenBank/DDBJ whole genome shotgun (WGS) entry which is preliminary data.</text>
</comment>
<comment type="cofactor">
    <cofactor evidence="6 7">
        <name>Mg(2+)</name>
        <dbReference type="ChEBI" id="CHEBI:18420"/>
    </cofactor>
    <text evidence="6 7">Binds 1 Mg(2+) ion per subunit.</text>
</comment>
<feature type="binding site" evidence="6">
    <location>
        <position position="182"/>
    </location>
    <ligand>
        <name>Mg(2+)</name>
        <dbReference type="ChEBI" id="CHEBI:18420"/>
    </ligand>
</feature>
<dbReference type="GO" id="GO:0009063">
    <property type="term" value="P:amino acid catabolic process"/>
    <property type="evidence" value="ECO:0007669"/>
    <property type="project" value="InterPro"/>
</dbReference>
<gene>
    <name evidence="9" type="ORF">CfE428DRAFT_3620</name>
</gene>
<protein>
    <recommendedName>
        <fullName evidence="7">Dipeptide epimerase</fullName>
        <ecNumber evidence="7">5.1.1.-</ecNumber>
    </recommendedName>
</protein>
<accession>B4D3Y2</accession>
<dbReference type="FunCoup" id="B4D3Y2">
    <property type="interactions" value="60"/>
</dbReference>
<dbReference type="Proteomes" id="UP000005824">
    <property type="component" value="Unassembled WGS sequence"/>
</dbReference>
<keyword evidence="10" id="KW-1185">Reference proteome</keyword>
<dbReference type="GO" id="GO:0016855">
    <property type="term" value="F:racemase and epimerase activity, acting on amino acids and derivatives"/>
    <property type="evidence" value="ECO:0007669"/>
    <property type="project" value="UniProtKB-UniRule"/>
</dbReference>
<evidence type="ECO:0000313" key="9">
    <source>
        <dbReference type="EMBL" id="EDY18962.1"/>
    </source>
</evidence>
<feature type="active site" description="Proton acceptor; specific for (S)-substrate epimerization" evidence="5">
    <location>
        <position position="251"/>
    </location>
</feature>
<dbReference type="InterPro" id="IPR036849">
    <property type="entry name" value="Enolase-like_C_sf"/>
</dbReference>
<evidence type="ECO:0000256" key="7">
    <source>
        <dbReference type="RuleBase" id="RU366006"/>
    </source>
</evidence>
<dbReference type="EC" id="5.1.1.-" evidence="7"/>
<proteinExistence type="inferred from homology"/>
<reference evidence="9 10" key="1">
    <citation type="journal article" date="2011" name="J. Bacteriol.">
        <title>Genome sequence of Chthoniobacter flavus Ellin428, an aerobic heterotrophic soil bacterium.</title>
        <authorList>
            <person name="Kant R."/>
            <person name="van Passel M.W."/>
            <person name="Palva A."/>
            <person name="Lucas S."/>
            <person name="Lapidus A."/>
            <person name="Glavina Del Rio T."/>
            <person name="Dalin E."/>
            <person name="Tice H."/>
            <person name="Bruce D."/>
            <person name="Goodwin L."/>
            <person name="Pitluck S."/>
            <person name="Larimer F.W."/>
            <person name="Land M.L."/>
            <person name="Hauser L."/>
            <person name="Sangwan P."/>
            <person name="de Vos W.M."/>
            <person name="Janssen P.H."/>
            <person name="Smidt H."/>
        </authorList>
    </citation>
    <scope>NUCLEOTIDE SEQUENCE [LARGE SCALE GENOMIC DNA]</scope>
    <source>
        <strain evidence="9 10">Ellin428</strain>
    </source>
</reference>
<dbReference type="Pfam" id="PF13378">
    <property type="entry name" value="MR_MLE_C"/>
    <property type="match status" value="1"/>
</dbReference>
<dbReference type="SFLD" id="SFLDS00001">
    <property type="entry name" value="Enolase"/>
    <property type="match status" value="1"/>
</dbReference>
<comment type="similarity">
    <text evidence="1 7">Belongs to the mandelate racemase/muconate lactonizing enzyme family.</text>
</comment>
<dbReference type="PANTHER" id="PTHR48080">
    <property type="entry name" value="D-GALACTONATE DEHYDRATASE-RELATED"/>
    <property type="match status" value="1"/>
</dbReference>
<evidence type="ECO:0000256" key="3">
    <source>
        <dbReference type="ARBA" id="ARBA00022842"/>
    </source>
</evidence>
<dbReference type="Gene3D" id="3.20.20.120">
    <property type="entry name" value="Enolase-like C-terminal domain"/>
    <property type="match status" value="1"/>
</dbReference>
<dbReference type="InterPro" id="IPR029065">
    <property type="entry name" value="Enolase_C-like"/>
</dbReference>
<dbReference type="InterPro" id="IPR034603">
    <property type="entry name" value="Dipeptide_epimerase"/>
</dbReference>
<sequence>MKLTCTSRELHPRRAFRISRARKTEVRNVFIRLESDGVVGYGEASPNAFYDETWSGVMAKLESAREFFQTLEVHSVADIETAWKEAWRFLAPSHAAQCALDIALWDWLARKKGVTVSELAWNEPPRPVITFATIGLSSSEELIEKVEELRGFARIKIKSDQAASLDPVRFVRERSPALLAVDANCAWGKIDLAKLSRELAQLGVTFIEQPWLPARDTELPKLELPVMADESCVTEENAAQLPDAFDGFNIKLVKCGGITPGRRMVATGKARGKKMMVGCMLESSALIAAGAVVAQRTDYADLDGAWLLGDDPFRGWKFDRGVLLPSTASGLGVEPEEGLFNGAAASSR</sequence>
<dbReference type="SUPFAM" id="SSF54826">
    <property type="entry name" value="Enolase N-terminal domain-like"/>
    <property type="match status" value="1"/>
</dbReference>
<evidence type="ECO:0000256" key="5">
    <source>
        <dbReference type="PIRSR" id="PIRSR634603-1"/>
    </source>
</evidence>
<dbReference type="InterPro" id="IPR018110">
    <property type="entry name" value="Mandel_Rmase/mucon_lact_enz_CS"/>
</dbReference>
<dbReference type="SUPFAM" id="SSF51604">
    <property type="entry name" value="Enolase C-terminal domain-like"/>
    <property type="match status" value="1"/>
</dbReference>
<evidence type="ECO:0000313" key="10">
    <source>
        <dbReference type="Proteomes" id="UP000005824"/>
    </source>
</evidence>
<dbReference type="InterPro" id="IPR013342">
    <property type="entry name" value="Mandelate_racemase_C"/>
</dbReference>
<name>B4D3Y2_9BACT</name>
<evidence type="ECO:0000256" key="2">
    <source>
        <dbReference type="ARBA" id="ARBA00022723"/>
    </source>
</evidence>
<dbReference type="PANTHER" id="PTHR48080:SF3">
    <property type="entry name" value="ENOLASE SUPERFAMILY MEMBER DDB_G0284701"/>
    <property type="match status" value="1"/>
</dbReference>
<dbReference type="eggNOG" id="COG4948">
    <property type="taxonomic scope" value="Bacteria"/>
</dbReference>
<organism evidence="9 10">
    <name type="scientific">Chthoniobacter flavus Ellin428</name>
    <dbReference type="NCBI Taxonomy" id="497964"/>
    <lineage>
        <taxon>Bacteria</taxon>
        <taxon>Pseudomonadati</taxon>
        <taxon>Verrucomicrobiota</taxon>
        <taxon>Spartobacteria</taxon>
        <taxon>Chthoniobacterales</taxon>
        <taxon>Chthoniobacteraceae</taxon>
        <taxon>Chthoniobacter</taxon>
    </lineage>
</organism>
<dbReference type="Gene3D" id="3.30.390.10">
    <property type="entry name" value="Enolase-like, N-terminal domain"/>
    <property type="match status" value="1"/>
</dbReference>
<keyword evidence="3 6" id="KW-0460">Magnesium</keyword>
<dbReference type="PROSITE" id="PS00909">
    <property type="entry name" value="MR_MLE_2"/>
    <property type="match status" value="1"/>
</dbReference>
<evidence type="ECO:0000256" key="4">
    <source>
        <dbReference type="ARBA" id="ARBA00023235"/>
    </source>
</evidence>
<dbReference type="InterPro" id="IPR013341">
    <property type="entry name" value="Mandelate_racemase_N_dom"/>
</dbReference>
<dbReference type="InterPro" id="IPR034593">
    <property type="entry name" value="DgoD-like"/>
</dbReference>
<dbReference type="EMBL" id="ABVL01000010">
    <property type="protein sequence ID" value="EDY18962.1"/>
    <property type="molecule type" value="Genomic_DNA"/>
</dbReference>